<name>V2W2Q8_MONRO</name>
<dbReference type="HOGENOM" id="CLU_023805_1_0_1"/>
<dbReference type="CDD" id="cd00882">
    <property type="entry name" value="Ras_like_GTPase"/>
    <property type="match status" value="1"/>
</dbReference>
<evidence type="ECO:0000313" key="2">
    <source>
        <dbReference type="EMBL" id="ESK81098.1"/>
    </source>
</evidence>
<dbReference type="STRING" id="1381753.V2W2Q8"/>
<accession>V2W2Q8</accession>
<dbReference type="EMBL" id="AWSO01002706">
    <property type="protein sequence ID" value="ESK81098.1"/>
    <property type="molecule type" value="Genomic_DNA"/>
</dbReference>
<sequence length="327" mass="38182">MSSNVSGALDLQQKYRHFRILVIGRANAGKTTLLKRVCNAMEEPCIYDEERRNLLEPTADRGVHDIYQPFAFASNPQFIFHDSPGFEKGGEKELKDVQGFIEKCAQATNVEDQLHAIWYCSSELSFIMIIANDCWFRFCLVTDASRPLLELEERFFQEKHIGNGMCFPIIFSCNSWPIHHLVPVIAVFTKFDGLITQLYNEEKEESELHEDARLYVEQKFQEPLAKCKYPPKEYLCLEDMYKDEGNHQEQVKELMQKTADSLDNPTLQLLFVSIQQNNLELCIKYAVKYINLNTFTLQHDAIFCLQWFCHVYVQQLEDSFEESKQRT</sequence>
<evidence type="ECO:0000313" key="3">
    <source>
        <dbReference type="Proteomes" id="UP000017559"/>
    </source>
</evidence>
<protein>
    <recommendedName>
        <fullName evidence="1">G domain-containing protein</fullName>
    </recommendedName>
</protein>
<organism evidence="2 3">
    <name type="scientific">Moniliophthora roreri (strain MCA 2997)</name>
    <name type="common">Cocoa frosty pod rot fungus</name>
    <name type="synonym">Crinipellis roreri</name>
    <dbReference type="NCBI Taxonomy" id="1381753"/>
    <lineage>
        <taxon>Eukaryota</taxon>
        <taxon>Fungi</taxon>
        <taxon>Dikarya</taxon>
        <taxon>Basidiomycota</taxon>
        <taxon>Agaricomycotina</taxon>
        <taxon>Agaricomycetes</taxon>
        <taxon>Agaricomycetidae</taxon>
        <taxon>Agaricales</taxon>
        <taxon>Marasmiineae</taxon>
        <taxon>Marasmiaceae</taxon>
        <taxon>Moniliophthora</taxon>
    </lineage>
</organism>
<reference evidence="2 3" key="1">
    <citation type="journal article" date="2014" name="BMC Genomics">
        <title>Genome and secretome analysis of the hemibiotrophic fungal pathogen, Moniliophthora roreri, which causes frosty pod rot disease of cacao: mechanisms of the biotrophic and necrotrophic phases.</title>
        <authorList>
            <person name="Meinhardt L.W."/>
            <person name="Costa G.G.L."/>
            <person name="Thomazella D.P.T."/>
            <person name="Teixeira P.J.P.L."/>
            <person name="Carazzolle M.F."/>
            <person name="Schuster S.C."/>
            <person name="Carlson J.E."/>
            <person name="Guiltinan M.J."/>
            <person name="Mieczkowski P."/>
            <person name="Farmer A."/>
            <person name="Ramaraj T."/>
            <person name="Crozier J."/>
            <person name="Davis R.E."/>
            <person name="Shao J."/>
            <person name="Melnick R.L."/>
            <person name="Pereira G.A.G."/>
            <person name="Bailey B.A."/>
        </authorList>
    </citation>
    <scope>NUCLEOTIDE SEQUENCE [LARGE SCALE GENOMIC DNA]</scope>
    <source>
        <strain evidence="2 3">MCA 2997</strain>
    </source>
</reference>
<dbReference type="Pfam" id="PF01926">
    <property type="entry name" value="MMR_HSR1"/>
    <property type="match status" value="1"/>
</dbReference>
<dbReference type="AlphaFoldDB" id="V2W2Q8"/>
<comment type="caution">
    <text evidence="2">The sequence shown here is derived from an EMBL/GenBank/DDBJ whole genome shotgun (WGS) entry which is preliminary data.</text>
</comment>
<keyword evidence="3" id="KW-1185">Reference proteome</keyword>
<dbReference type="Proteomes" id="UP000017559">
    <property type="component" value="Unassembled WGS sequence"/>
</dbReference>
<dbReference type="InterPro" id="IPR027417">
    <property type="entry name" value="P-loop_NTPase"/>
</dbReference>
<gene>
    <name evidence="2" type="ORF">Moror_13361</name>
</gene>
<dbReference type="SUPFAM" id="SSF52540">
    <property type="entry name" value="P-loop containing nucleoside triphosphate hydrolases"/>
    <property type="match status" value="1"/>
</dbReference>
<dbReference type="GO" id="GO:0005525">
    <property type="term" value="F:GTP binding"/>
    <property type="evidence" value="ECO:0007669"/>
    <property type="project" value="InterPro"/>
</dbReference>
<feature type="domain" description="G" evidence="1">
    <location>
        <begin position="19"/>
        <end position="95"/>
    </location>
</feature>
<proteinExistence type="predicted"/>
<dbReference type="KEGG" id="mrr:Moror_13361"/>
<dbReference type="InterPro" id="IPR006073">
    <property type="entry name" value="GTP-bd"/>
</dbReference>
<evidence type="ECO:0000259" key="1">
    <source>
        <dbReference type="Pfam" id="PF01926"/>
    </source>
</evidence>
<dbReference type="Gene3D" id="3.40.50.300">
    <property type="entry name" value="P-loop containing nucleotide triphosphate hydrolases"/>
    <property type="match status" value="1"/>
</dbReference>
<dbReference type="OrthoDB" id="59699at2759"/>